<feature type="region of interest" description="Disordered" evidence="10">
    <location>
        <begin position="382"/>
        <end position="403"/>
    </location>
</feature>
<evidence type="ECO:0000256" key="5">
    <source>
        <dbReference type="ARBA" id="ARBA00022884"/>
    </source>
</evidence>
<dbReference type="SUPFAM" id="SSF56672">
    <property type="entry name" value="DNA/RNA polymerases"/>
    <property type="match status" value="1"/>
</dbReference>
<protein>
    <recommendedName>
        <fullName evidence="8">Large ribosomal subunit protein uL14c</fullName>
    </recommendedName>
</protein>
<organism evidence="12">
    <name type="scientific">Tanacetum cinerariifolium</name>
    <name type="common">Dalmatian daisy</name>
    <name type="synonym">Chrysanthemum cinerariifolium</name>
    <dbReference type="NCBI Taxonomy" id="118510"/>
    <lineage>
        <taxon>Eukaryota</taxon>
        <taxon>Viridiplantae</taxon>
        <taxon>Streptophyta</taxon>
        <taxon>Embryophyta</taxon>
        <taxon>Tracheophyta</taxon>
        <taxon>Spermatophyta</taxon>
        <taxon>Magnoliopsida</taxon>
        <taxon>eudicotyledons</taxon>
        <taxon>Gunneridae</taxon>
        <taxon>Pentapetalae</taxon>
        <taxon>asterids</taxon>
        <taxon>campanulids</taxon>
        <taxon>Asterales</taxon>
        <taxon>Asteraceae</taxon>
        <taxon>Asteroideae</taxon>
        <taxon>Anthemideae</taxon>
        <taxon>Anthemidinae</taxon>
        <taxon>Tanacetum</taxon>
    </lineage>
</organism>
<feature type="region of interest" description="Disordered" evidence="10">
    <location>
        <begin position="268"/>
        <end position="306"/>
    </location>
</feature>
<dbReference type="InterPro" id="IPR043128">
    <property type="entry name" value="Rev_trsase/Diguanyl_cyclase"/>
</dbReference>
<keyword evidence="9" id="KW-0175">Coiled coil</keyword>
<keyword evidence="3" id="KW-0934">Plastid</keyword>
<dbReference type="Pfam" id="PF08284">
    <property type="entry name" value="RVP_2"/>
    <property type="match status" value="1"/>
</dbReference>
<dbReference type="EMBL" id="BKCJ010007938">
    <property type="protein sequence ID" value="GEU79747.1"/>
    <property type="molecule type" value="Genomic_DNA"/>
</dbReference>
<keyword evidence="12" id="KW-0548">Nucleotidyltransferase</keyword>
<feature type="compositionally biased region" description="Basic and acidic residues" evidence="10">
    <location>
        <begin position="384"/>
        <end position="403"/>
    </location>
</feature>
<evidence type="ECO:0000256" key="1">
    <source>
        <dbReference type="ARBA" id="ARBA00004474"/>
    </source>
</evidence>
<evidence type="ECO:0000313" key="12">
    <source>
        <dbReference type="EMBL" id="GEU79747.1"/>
    </source>
</evidence>
<feature type="domain" description="Retrotransposon gag" evidence="11">
    <location>
        <begin position="655"/>
        <end position="712"/>
    </location>
</feature>
<keyword evidence="12" id="KW-0808">Transferase</keyword>
<feature type="compositionally biased region" description="Low complexity" evidence="10">
    <location>
        <begin position="603"/>
        <end position="617"/>
    </location>
</feature>
<keyword evidence="5" id="KW-0694">RNA-binding</keyword>
<feature type="region of interest" description="Disordered" evidence="10">
    <location>
        <begin position="1884"/>
        <end position="1921"/>
    </location>
</feature>
<dbReference type="GO" id="GO:0015934">
    <property type="term" value="C:large ribosomal subunit"/>
    <property type="evidence" value="ECO:0007669"/>
    <property type="project" value="InterPro"/>
</dbReference>
<dbReference type="InterPro" id="IPR005745">
    <property type="entry name" value="Ribosomal_uL14_bac-type"/>
</dbReference>
<feature type="region of interest" description="Disordered" evidence="10">
    <location>
        <begin position="1562"/>
        <end position="1590"/>
    </location>
</feature>
<dbReference type="InterPro" id="IPR043502">
    <property type="entry name" value="DNA/RNA_pol_sf"/>
</dbReference>
<dbReference type="InterPro" id="IPR000218">
    <property type="entry name" value="Ribosomal_uL14"/>
</dbReference>
<feature type="compositionally biased region" description="Basic and acidic residues" evidence="10">
    <location>
        <begin position="1884"/>
        <end position="1895"/>
    </location>
</feature>
<feature type="region of interest" description="Disordered" evidence="10">
    <location>
        <begin position="1644"/>
        <end position="1672"/>
    </location>
</feature>
<feature type="compositionally biased region" description="Basic and acidic residues" evidence="10">
    <location>
        <begin position="1566"/>
        <end position="1586"/>
    </location>
</feature>
<feature type="coiled-coil region" evidence="9">
    <location>
        <begin position="1734"/>
        <end position="1765"/>
    </location>
</feature>
<accession>A0A6L2N2Q3</accession>
<dbReference type="GO" id="GO:0003964">
    <property type="term" value="F:RNA-directed DNA polymerase activity"/>
    <property type="evidence" value="ECO:0007669"/>
    <property type="project" value="UniProtKB-KW"/>
</dbReference>
<dbReference type="Pfam" id="PF00238">
    <property type="entry name" value="Ribosomal_L14"/>
    <property type="match status" value="1"/>
</dbReference>
<dbReference type="Gene3D" id="3.10.10.10">
    <property type="entry name" value="HIV Type 1 Reverse Transcriptase, subunit A, domain 1"/>
    <property type="match status" value="2"/>
</dbReference>
<dbReference type="GO" id="GO:0009536">
    <property type="term" value="C:plastid"/>
    <property type="evidence" value="ECO:0007669"/>
    <property type="project" value="UniProtKB-SubCell"/>
</dbReference>
<dbReference type="Pfam" id="PF03732">
    <property type="entry name" value="Retrotrans_gag"/>
    <property type="match status" value="1"/>
</dbReference>
<dbReference type="GO" id="GO:0006412">
    <property type="term" value="P:translation"/>
    <property type="evidence" value="ECO:0007669"/>
    <property type="project" value="InterPro"/>
</dbReference>
<dbReference type="NCBIfam" id="TIGR01067">
    <property type="entry name" value="rplN_bact"/>
    <property type="match status" value="1"/>
</dbReference>
<evidence type="ECO:0000256" key="7">
    <source>
        <dbReference type="ARBA" id="ARBA00023274"/>
    </source>
</evidence>
<sequence length="2138" mass="242709">MIQPQTYLNVADNSGARELMCIRIIGASNCQYAYISDVIVAVIKDAVPNMPLQRSEVVRVVIVRTRKELKHDNGMVIRYDDNAAVVIDQEGNPKGTRVFGAIARELRQFNFTKIVSLAPEVMAALVISISSNVSVESVGSSFLLREFTTSRICSTYGFTFLCLEDSKSDTEIPERHVSPTPHDVMLTRWRSIVALRSSSPTISIPEIPTAPILPGPSAIVVPSFEFPLAPLLPHLGFALTVRKSYRPLPSHRLALRYTSHHLDHFTFGSSSSHSSSDHSSSGHSISGHSLPKHTPPDTTDADSSTPSRFVHLPLARTPWCGEAYLRLRSAPLSTMYPPTTSESSARDSSFESSARPSRKRCRSPAATVISFIHATRALVPSRADPPRKRFRDSISPEDSVKGDIDTDELEDIEANATAVEVAVDKDVEAKINAGIGMDVDVGVDIEDEVEDEVESSDRGTIEVELDVVSGIDIPDDMLMPKGVEHLEQFEEGLRDIYDHVIEIPLMRIEDNETGQRELEARSMIAGGERSSFSDARALWRELRQICRFRYYDRMRSRRLDTFIVRRLALAANEATRAINALEAENQSQNRSGDDNGNEGNGNGENVNGGNRNPNENNSDARLVVRECTYQDFLKCQPLNFKGTEGVVGSIRTAGTDASFVMSWRELMKLMAEAYCPRNEIQKIESELWNLTVKNNDLAAYTQRFQELTMMCTKIGLRNSLEGYAVKNAKNKRRLEVNQRDNRGQQQPFKRPNVKGQNVERAYTAGNNERKSYNGRCLSATSVTFIMKGHTLKPGNKNGVREVRGKAYVLGGGHANPDSNVVKGLSGHPFNIDLIPVELGSFDVIIGMDWLANHHAMIVCDEKIVQITYGDEVLIVQGDKGRKGENLKKKETKDKSEEKRLEDVPTIRDFSEVFLEDLLGLPSTRQVEFQIDLVPGAAPVARAPYRLAPLELQELSTQLQEISDKGFIRLSFSPWGASNRHPLPRIDDLFDPLQGSSIYSKIDLRSNYHQLRVREEDIPKIAFRTRYDHYGFQVILFGVTNAPGLEKVEHETTEMIRAVERLRLRDSLSSGKVEAINKENFGTEICVVGDAQLTGPEIVHETTENIIQIKKRIQAARDRQKSYANRRHEPLAIPLDEIQIYDKLNFIEEPIEIMDREVKRLKKICIPIVKEQVENGIVELYFVRTDYQLADIFTKLLPRERFNFLIEMLGIRSMSSETLKSLAEETDERWNMNPITTQQDALYNALVPSEKRLKIKKCNARIAFTKPQKEETYPVTLEALKLSPCYPAFQITAGICPRLPNQDFVELPSEDDLLSFIKELGYSGKCDMLSTIRTGNHELKSCGGTYNQKNVDYFALLWEDFMYQADNKQISSARKEHMPYPRFTKVIINHFISKDNTISMRNRINLHTIRDDSLLGTLKLFQKLKIVRKVPNESTGKPKDTSERTGVKPGFPMCLKKILLIVKPSLGVIVKRKVMMSMTKMKMMMTMNKMTVIMMMKVVMKIVIRLIQMMMRIIFTLKDYEEEQQYEEFVLTIERNKSDDDDKMYKEEDDDVAKELYGDLDITQGLRDTDMTNDEQGREDQQNDSHESGFVQEEEDAHVTHITGHDKTEVSLQSSSISSNFTSKLLNLDDPSSDINSLMNTSTVPPPPPPVYPSSHPTTIPHQQTPDSTTTTTYPTTNLPEIRNFVSLFQFDQRVSALETKVFEFNQTSQFSEAVSLILGIVDNYLASKLNKEVNVAVRLQSNKLKEEAEAENQEFINQVESTIKKIIKEQVKAQVSKIMPQIEDYVTKSLGAELLVRSTNQSQTSYAVAASLSEFELKKILIDKMETNKSINRSDNQRNLYNALVESYNTNKDILSTYGDHKSSSKSTQAEELELKVADTKMHQDQGNESGHIDDQPDNEIAPTHDWFQKPDKPLTPDRAWNKSKSVDFRTPQKWINTIAKECYKEIQPPRTFNELMGTHIDFSAYVMNQGHEYPFDLSKPLPLIEDQGRQVVPADYFINNDLEYLKGGSSSSKYATFTTRTKAAKYDNIEGIKDMVPTLWSPVKVAYNKHVVWGTYHCCLKRQRFYAYACHWKSPHDVYSKRRIIAVTSVKVMRWYDYRYLEKIVVQRDDNVLYKFKEGDFPRLNLCDIEDMLLLLV</sequence>
<gene>
    <name evidence="12" type="ORF">Tci_051725</name>
</gene>
<dbReference type="InterPro" id="IPR036853">
    <property type="entry name" value="Ribosomal_uL14_sf"/>
</dbReference>
<feature type="compositionally biased region" description="Low complexity" evidence="10">
    <location>
        <begin position="296"/>
        <end position="306"/>
    </location>
</feature>
<evidence type="ECO:0000259" key="11">
    <source>
        <dbReference type="Pfam" id="PF03732"/>
    </source>
</evidence>
<dbReference type="GO" id="GO:0003735">
    <property type="term" value="F:structural constituent of ribosome"/>
    <property type="evidence" value="ECO:0007669"/>
    <property type="project" value="InterPro"/>
</dbReference>
<proteinExistence type="inferred from homology"/>
<evidence type="ECO:0000256" key="8">
    <source>
        <dbReference type="ARBA" id="ARBA00068951"/>
    </source>
</evidence>
<dbReference type="PANTHER" id="PTHR15503">
    <property type="entry name" value="LDOC1 RELATED"/>
    <property type="match status" value="1"/>
</dbReference>
<evidence type="ECO:0000256" key="2">
    <source>
        <dbReference type="ARBA" id="ARBA00010745"/>
    </source>
</evidence>
<dbReference type="HAMAP" id="MF_01367">
    <property type="entry name" value="Ribosomal_uL14"/>
    <property type="match status" value="1"/>
</dbReference>
<keyword evidence="7" id="KW-0687">Ribonucleoprotein</keyword>
<dbReference type="InterPro" id="IPR021109">
    <property type="entry name" value="Peptidase_aspartic_dom_sf"/>
</dbReference>
<name>A0A6L2N2Q3_TANCI</name>
<comment type="subcellular location">
    <subcellularLocation>
        <location evidence="1">Plastid</location>
    </subcellularLocation>
</comment>
<evidence type="ECO:0000256" key="3">
    <source>
        <dbReference type="ARBA" id="ARBA00022640"/>
    </source>
</evidence>
<dbReference type="PANTHER" id="PTHR15503:SF45">
    <property type="entry name" value="RNA-DIRECTED DNA POLYMERASE HOMOLOG"/>
    <property type="match status" value="1"/>
</dbReference>
<keyword evidence="6" id="KW-0689">Ribosomal protein</keyword>
<dbReference type="SMART" id="SM01374">
    <property type="entry name" value="Ribosomal_L14"/>
    <property type="match status" value="1"/>
</dbReference>
<dbReference type="InterPro" id="IPR005162">
    <property type="entry name" value="Retrotrans_gag_dom"/>
</dbReference>
<keyword evidence="12" id="KW-0695">RNA-directed DNA polymerase</keyword>
<reference evidence="12" key="1">
    <citation type="journal article" date="2019" name="Sci. Rep.">
        <title>Draft genome of Tanacetum cinerariifolium, the natural source of mosquito coil.</title>
        <authorList>
            <person name="Yamashiro T."/>
            <person name="Shiraishi A."/>
            <person name="Satake H."/>
            <person name="Nakayama K."/>
        </authorList>
    </citation>
    <scope>NUCLEOTIDE SEQUENCE</scope>
</reference>
<feature type="region of interest" description="Disordered" evidence="10">
    <location>
        <begin position="581"/>
        <end position="617"/>
    </location>
</feature>
<keyword evidence="4" id="KW-0699">rRNA-binding</keyword>
<dbReference type="Gene3D" id="2.40.70.10">
    <property type="entry name" value="Acid Proteases"/>
    <property type="match status" value="1"/>
</dbReference>
<evidence type="ECO:0000256" key="10">
    <source>
        <dbReference type="SAM" id="MobiDB-lite"/>
    </source>
</evidence>
<dbReference type="Gene3D" id="3.30.70.270">
    <property type="match status" value="1"/>
</dbReference>
<evidence type="ECO:0000256" key="4">
    <source>
        <dbReference type="ARBA" id="ARBA00022730"/>
    </source>
</evidence>
<feature type="region of interest" description="Disordered" evidence="10">
    <location>
        <begin position="336"/>
        <end position="361"/>
    </location>
</feature>
<dbReference type="SUPFAM" id="SSF50193">
    <property type="entry name" value="Ribosomal protein L14"/>
    <property type="match status" value="1"/>
</dbReference>
<dbReference type="FunFam" id="2.40.150.20:FF:000002">
    <property type="entry name" value="50S ribosomal protein L14, chloroplastic"/>
    <property type="match status" value="1"/>
</dbReference>
<feature type="compositionally biased region" description="Low complexity" evidence="10">
    <location>
        <begin position="1652"/>
        <end position="1672"/>
    </location>
</feature>
<dbReference type="GO" id="GO:0019843">
    <property type="term" value="F:rRNA binding"/>
    <property type="evidence" value="ECO:0007669"/>
    <property type="project" value="UniProtKB-KW"/>
</dbReference>
<comment type="similarity">
    <text evidence="2">Belongs to the universal ribosomal protein uL14 family.</text>
</comment>
<comment type="caution">
    <text evidence="12">The sequence shown here is derived from an EMBL/GenBank/DDBJ whole genome shotgun (WGS) entry which is preliminary data.</text>
</comment>
<evidence type="ECO:0000256" key="6">
    <source>
        <dbReference type="ARBA" id="ARBA00022980"/>
    </source>
</evidence>
<dbReference type="CDD" id="cd00337">
    <property type="entry name" value="Ribosomal_uL14"/>
    <property type="match status" value="1"/>
</dbReference>
<feature type="compositionally biased region" description="Low complexity" evidence="10">
    <location>
        <begin position="268"/>
        <end position="289"/>
    </location>
</feature>
<evidence type="ECO:0000256" key="9">
    <source>
        <dbReference type="SAM" id="Coils"/>
    </source>
</evidence>
<dbReference type="Gene3D" id="2.40.150.20">
    <property type="entry name" value="Ribosomal protein L14"/>
    <property type="match status" value="1"/>
</dbReference>
<feature type="compositionally biased region" description="Basic and acidic residues" evidence="10">
    <location>
        <begin position="1907"/>
        <end position="1916"/>
    </location>
</feature>
<dbReference type="InterPro" id="IPR032567">
    <property type="entry name" value="RTL1-rel"/>
</dbReference>